<dbReference type="PANTHER" id="PTHR43774:SF1">
    <property type="entry name" value="PEPTIDE METHIONINE SULFOXIDE REDUCTASE MSRA 2"/>
    <property type="match status" value="1"/>
</dbReference>
<dbReference type="Pfam" id="PF01625">
    <property type="entry name" value="PMSR"/>
    <property type="match status" value="1"/>
</dbReference>
<dbReference type="InterPro" id="IPR036509">
    <property type="entry name" value="Met_Sox_Rdtase_MsrA_sf"/>
</dbReference>
<dbReference type="GeneID" id="14332651"/>
<dbReference type="RefSeq" id="WP_006182342.1">
    <property type="nucleotide sequence ID" value="NC_019962.1"/>
</dbReference>
<sequence length="205" mass="23678">MMLTPPLISEFDSKAPENTETATFGLGCFWGPDAAVGAIDGVIRTRVGYAGGTKPDPSYEVIGDHTEVVQVEYDPDQLWFEDLLEWAFSEHQPSRQPTKRQYQNIVFTETDDQYEQLQAFLDESEFDRERLETRFEELNEFYVAEDYHQKFQLRGKRWITDVFDEANYDAEAVRESPAAAKLNAHAAGYDVDVPFLQQPYDRQSR</sequence>
<dbReference type="EMBL" id="AOIE01000088">
    <property type="protein sequence ID" value="ELY72611.1"/>
    <property type="molecule type" value="Genomic_DNA"/>
</dbReference>
<reference evidence="5 7" key="3">
    <citation type="journal article" date="2014" name="PLoS Genet.">
        <title>Phylogenetically driven sequencing of extremely halophilic archaea reveals strategies for static and dynamic osmo-response.</title>
        <authorList>
            <person name="Becker E.A."/>
            <person name="Seitzer P.M."/>
            <person name="Tritt A."/>
            <person name="Larsen D."/>
            <person name="Krusor M."/>
            <person name="Yao A.I."/>
            <person name="Wu D."/>
            <person name="Madern D."/>
            <person name="Eisen J.A."/>
            <person name="Darling A.E."/>
            <person name="Facciotti M.T."/>
        </authorList>
    </citation>
    <scope>NUCLEOTIDE SEQUENCE [LARGE SCALE GENOMIC DNA]</scope>
    <source>
        <strain evidence="5 7">DSM 15624</strain>
    </source>
</reference>
<dbReference type="AlphaFoldDB" id="L0JMG6"/>
<dbReference type="KEGG" id="npe:Natpe_1910"/>
<dbReference type="Proteomes" id="UP000011593">
    <property type="component" value="Unassembled WGS sequence"/>
</dbReference>
<evidence type="ECO:0000313" key="5">
    <source>
        <dbReference type="EMBL" id="ELY72611.1"/>
    </source>
</evidence>
<dbReference type="PATRIC" id="fig|797303.5.peg.2993"/>
<dbReference type="Proteomes" id="UP000010843">
    <property type="component" value="Chromosome"/>
</dbReference>
<name>L0JMG6_NATP1</name>
<dbReference type="Gene3D" id="3.30.1060.10">
    <property type="entry name" value="Peptide methionine sulphoxide reductase MsrA"/>
    <property type="match status" value="1"/>
</dbReference>
<dbReference type="eggNOG" id="arCOG02816">
    <property type="taxonomic scope" value="Archaea"/>
</dbReference>
<accession>L0JMG6</accession>
<dbReference type="EMBL" id="CP003372">
    <property type="protein sequence ID" value="AGB31767.1"/>
    <property type="molecule type" value="Genomic_DNA"/>
</dbReference>
<evidence type="ECO:0000313" key="6">
    <source>
        <dbReference type="Proteomes" id="UP000010843"/>
    </source>
</evidence>
<organism evidence="4 6">
    <name type="scientific">Natrinema pellirubrum (strain DSM 15624 / CIP 106293 / JCM 10476 / NCIMB 786 / 157)</name>
    <dbReference type="NCBI Taxonomy" id="797303"/>
    <lineage>
        <taxon>Archaea</taxon>
        <taxon>Methanobacteriati</taxon>
        <taxon>Methanobacteriota</taxon>
        <taxon>Stenosarchaea group</taxon>
        <taxon>Halobacteria</taxon>
        <taxon>Halobacteriales</taxon>
        <taxon>Natrialbaceae</taxon>
        <taxon>Natrinema</taxon>
    </lineage>
</organism>
<keyword evidence="2" id="KW-0560">Oxidoreductase</keyword>
<evidence type="ECO:0000259" key="3">
    <source>
        <dbReference type="Pfam" id="PF01625"/>
    </source>
</evidence>
<dbReference type="HOGENOM" id="CLU_031040_6_1_2"/>
<evidence type="ECO:0000256" key="2">
    <source>
        <dbReference type="ARBA" id="ARBA00023002"/>
    </source>
</evidence>
<keyword evidence="7" id="KW-1185">Reference proteome</keyword>
<gene>
    <name evidence="4" type="ordered locus">Natpe_1910</name>
    <name evidence="5" type="ORF">C488_14942</name>
</gene>
<dbReference type="GO" id="GO:0008113">
    <property type="term" value="F:peptide-methionine (S)-S-oxide reductase activity"/>
    <property type="evidence" value="ECO:0007669"/>
    <property type="project" value="UniProtKB-EC"/>
</dbReference>
<proteinExistence type="predicted"/>
<evidence type="ECO:0000313" key="4">
    <source>
        <dbReference type="EMBL" id="AGB31767.1"/>
    </source>
</evidence>
<evidence type="ECO:0000313" key="7">
    <source>
        <dbReference type="Proteomes" id="UP000011593"/>
    </source>
</evidence>
<protein>
    <recommendedName>
        <fullName evidence="1">peptide-methionine (S)-S-oxide reductase</fullName>
        <ecNumber evidence="1">1.8.4.11</ecNumber>
    </recommendedName>
</protein>
<dbReference type="STRING" id="797303.Natpe_1910"/>
<dbReference type="OrthoDB" id="336560at2157"/>
<reference evidence="4" key="1">
    <citation type="submission" date="2012-02" db="EMBL/GenBank/DDBJ databases">
        <title>Complete sequence of chromosome of Natrinema pellirubrum DSM 15624.</title>
        <authorList>
            <consortium name="US DOE Joint Genome Institute"/>
            <person name="Lucas S."/>
            <person name="Han J."/>
            <person name="Lapidus A."/>
            <person name="Cheng J.-F."/>
            <person name="Goodwin L."/>
            <person name="Pitluck S."/>
            <person name="Peters L."/>
            <person name="Teshima H."/>
            <person name="Detter J.C."/>
            <person name="Han C."/>
            <person name="Tapia R."/>
            <person name="Land M."/>
            <person name="Hauser L."/>
            <person name="Kyrpides N."/>
            <person name="Ivanova N."/>
            <person name="Pagani I."/>
            <person name="Sproer C."/>
            <person name="Anderson I."/>
            <person name="Woyke T."/>
        </authorList>
    </citation>
    <scope>NUCLEOTIDE SEQUENCE</scope>
    <source>
        <strain evidence="4">DSM 15624</strain>
    </source>
</reference>
<dbReference type="EC" id="1.8.4.11" evidence="1"/>
<dbReference type="SUPFAM" id="SSF55068">
    <property type="entry name" value="Peptide methionine sulfoxide reductase"/>
    <property type="match status" value="1"/>
</dbReference>
<dbReference type="PANTHER" id="PTHR43774">
    <property type="entry name" value="PEPTIDE METHIONINE SULFOXIDE REDUCTASE"/>
    <property type="match status" value="1"/>
</dbReference>
<feature type="domain" description="Peptide methionine sulphoxide reductase MsrA" evidence="3">
    <location>
        <begin position="21"/>
        <end position="153"/>
    </location>
</feature>
<evidence type="ECO:0000256" key="1">
    <source>
        <dbReference type="ARBA" id="ARBA00012502"/>
    </source>
</evidence>
<dbReference type="InterPro" id="IPR002569">
    <property type="entry name" value="Met_Sox_Rdtase_MsrA_dom"/>
</dbReference>
<reference evidence="6" key="2">
    <citation type="submission" date="2012-02" db="EMBL/GenBank/DDBJ databases">
        <title>Complete sequence of chromosome of Natrinema pellirubrum DSM 15624.</title>
        <authorList>
            <person name="Lucas S."/>
            <person name="Han J."/>
            <person name="Lapidus A."/>
            <person name="Cheng J.-F."/>
            <person name="Goodwin L."/>
            <person name="Pitluck S."/>
            <person name="Peters L."/>
            <person name="Teshima H."/>
            <person name="Detter J.C."/>
            <person name="Han C."/>
            <person name="Tapia R."/>
            <person name="Land M."/>
            <person name="Hauser L."/>
            <person name="Kyrpides N."/>
            <person name="Ivanova N."/>
            <person name="Pagani I."/>
            <person name="Sproer C."/>
            <person name="Anderson I."/>
            <person name="Woyke T."/>
        </authorList>
    </citation>
    <scope>NUCLEOTIDE SEQUENCE [LARGE SCALE GENOMIC DNA]</scope>
    <source>
        <strain evidence="6">DSM 15624 / JCM 10476 / NCIMB 786</strain>
    </source>
</reference>